<dbReference type="CDD" id="cd00063">
    <property type="entry name" value="FN3"/>
    <property type="match status" value="1"/>
</dbReference>
<keyword evidence="1" id="KW-0812">Transmembrane</keyword>
<dbReference type="InterPro" id="IPR013783">
    <property type="entry name" value="Ig-like_fold"/>
</dbReference>
<dbReference type="PANTHER" id="PTHR20859:SF53">
    <property type="entry name" value="INTERLEUKIN-22 RECEPTOR SUBUNIT ALPHA-1"/>
    <property type="match status" value="1"/>
</dbReference>
<dbReference type="SUPFAM" id="SSF49265">
    <property type="entry name" value="Fibronectin type III"/>
    <property type="match status" value="2"/>
</dbReference>
<dbReference type="Pfam" id="PF01108">
    <property type="entry name" value="Tissue_fac"/>
    <property type="match status" value="1"/>
</dbReference>
<dbReference type="PANTHER" id="PTHR20859">
    <property type="entry name" value="INTERFERON/INTERLEUKIN RECEPTOR"/>
    <property type="match status" value="1"/>
</dbReference>
<evidence type="ECO:0000313" key="4">
    <source>
        <dbReference type="EMBL" id="KAG5286130.1"/>
    </source>
</evidence>
<dbReference type="Proteomes" id="UP000823561">
    <property type="component" value="Chromosome 1"/>
</dbReference>
<keyword evidence="2" id="KW-0732">Signal</keyword>
<evidence type="ECO:0000256" key="2">
    <source>
        <dbReference type="SAM" id="SignalP"/>
    </source>
</evidence>
<comment type="caution">
    <text evidence="4">The sequence shown here is derived from an EMBL/GenBank/DDBJ whole genome shotgun (WGS) entry which is preliminary data.</text>
</comment>
<dbReference type="InterPro" id="IPR050650">
    <property type="entry name" value="Type-II_Cytokine-TF_Rcpt"/>
</dbReference>
<evidence type="ECO:0000256" key="1">
    <source>
        <dbReference type="SAM" id="Phobius"/>
    </source>
</evidence>
<dbReference type="GO" id="GO:0004896">
    <property type="term" value="F:cytokine receptor activity"/>
    <property type="evidence" value="ECO:0007669"/>
    <property type="project" value="TreeGrafter"/>
</dbReference>
<dbReference type="InterPro" id="IPR003961">
    <property type="entry name" value="FN3_dom"/>
</dbReference>
<dbReference type="InterPro" id="IPR036116">
    <property type="entry name" value="FN3_sf"/>
</dbReference>
<feature type="chain" id="PRO_5043843111" description="Fibronectin type-III domain-containing protein" evidence="2">
    <location>
        <begin position="24"/>
        <end position="298"/>
    </location>
</feature>
<reference evidence="4 5" key="1">
    <citation type="submission" date="2020-10" db="EMBL/GenBank/DDBJ databases">
        <title>Chromosome-scale genome assembly of the Allis shad, Alosa alosa.</title>
        <authorList>
            <person name="Margot Z."/>
            <person name="Christophe K."/>
            <person name="Cabau C."/>
            <person name="Louis A."/>
            <person name="Berthelot C."/>
            <person name="Parey E."/>
            <person name="Roest Crollius H."/>
            <person name="Montfort J."/>
            <person name="Robinson-Rechavi M."/>
            <person name="Bucao C."/>
            <person name="Bouchez O."/>
            <person name="Gislard M."/>
            <person name="Lluch J."/>
            <person name="Milhes M."/>
            <person name="Lampietro C."/>
            <person name="Lopez Roques C."/>
            <person name="Donnadieu C."/>
            <person name="Braasch I."/>
            <person name="Desvignes T."/>
            <person name="Postlethwait J."/>
            <person name="Bobe J."/>
            <person name="Guiguen Y."/>
        </authorList>
    </citation>
    <scope>NUCLEOTIDE SEQUENCE [LARGE SCALE GENOMIC DNA]</scope>
    <source>
        <strain evidence="4">M-15738</strain>
        <tissue evidence="4">Blood</tissue>
    </source>
</reference>
<dbReference type="AlphaFoldDB" id="A0AAV6HJ78"/>
<protein>
    <recommendedName>
        <fullName evidence="3">Fibronectin type-III domain-containing protein</fullName>
    </recommendedName>
</protein>
<keyword evidence="1" id="KW-0472">Membrane</keyword>
<evidence type="ECO:0000259" key="3">
    <source>
        <dbReference type="PROSITE" id="PS50853"/>
    </source>
</evidence>
<accession>A0AAV6HJ78</accession>
<keyword evidence="5" id="KW-1185">Reference proteome</keyword>
<feature type="domain" description="Fibronectin type-III" evidence="3">
    <location>
        <begin position="25"/>
        <end position="127"/>
    </location>
</feature>
<organism evidence="4 5">
    <name type="scientific">Alosa alosa</name>
    <name type="common">allis shad</name>
    <dbReference type="NCBI Taxonomy" id="278164"/>
    <lineage>
        <taxon>Eukaryota</taxon>
        <taxon>Metazoa</taxon>
        <taxon>Chordata</taxon>
        <taxon>Craniata</taxon>
        <taxon>Vertebrata</taxon>
        <taxon>Euteleostomi</taxon>
        <taxon>Actinopterygii</taxon>
        <taxon>Neopterygii</taxon>
        <taxon>Teleostei</taxon>
        <taxon>Clupei</taxon>
        <taxon>Clupeiformes</taxon>
        <taxon>Clupeoidei</taxon>
        <taxon>Clupeidae</taxon>
        <taxon>Alosa</taxon>
    </lineage>
</organism>
<name>A0AAV6HJ78_9TELE</name>
<dbReference type="EMBL" id="JADWDJ010000001">
    <property type="protein sequence ID" value="KAG5286130.1"/>
    <property type="molecule type" value="Genomic_DNA"/>
</dbReference>
<dbReference type="PROSITE" id="PS50853">
    <property type="entry name" value="FN3"/>
    <property type="match status" value="1"/>
</dbReference>
<keyword evidence="1" id="KW-1133">Transmembrane helix</keyword>
<evidence type="ECO:0000313" key="5">
    <source>
        <dbReference type="Proteomes" id="UP000823561"/>
    </source>
</evidence>
<feature type="signal peptide" evidence="2">
    <location>
        <begin position="1"/>
        <end position="23"/>
    </location>
</feature>
<gene>
    <name evidence="4" type="ORF">AALO_G00011250</name>
</gene>
<dbReference type="GO" id="GO:0005886">
    <property type="term" value="C:plasma membrane"/>
    <property type="evidence" value="ECO:0007669"/>
    <property type="project" value="TreeGrafter"/>
</dbReference>
<feature type="transmembrane region" description="Helical" evidence="1">
    <location>
        <begin position="220"/>
        <end position="244"/>
    </location>
</feature>
<proteinExistence type="predicted"/>
<sequence>MLPENDVISKLLLLVLHITINSASRPSAPWNVTMESVNMRHLLRWSPSRAYCYDPHYSVQFQGEWELLFKNGAWEEAMECQHTLRPECDLTSDLASDSDYNIRVRAECNGHNSEWTTLNTTFNRRNTIIAIIMDVEVTGDAVHVFISPRSLTMTVTLTMWEQGEDYDTTKKVVDVQHLSHTFPGLRQGATYCLQAKAEVEGSHQTTSTGIQCVSIPSPQWPWQIPVVVTSVLAVTIALACLLGWATKHRRLVVQNTCFHKEPLPSVLVDVWPVTIPMLVEPHESLVGTITIPALSAKS</sequence>
<dbReference type="Gene3D" id="2.60.40.10">
    <property type="entry name" value="Immunoglobulins"/>
    <property type="match status" value="2"/>
</dbReference>